<dbReference type="STRING" id="983965.A0A2T4BPM7"/>
<dbReference type="AlphaFoldDB" id="A0A2T4BPM7"/>
<dbReference type="InterPro" id="IPR023213">
    <property type="entry name" value="CAT-like_dom_sf"/>
</dbReference>
<keyword evidence="1" id="KW-0808">Transferase</keyword>
<proteinExistence type="predicted"/>
<protein>
    <submittedName>
        <fullName evidence="2">Uncharacterized protein</fullName>
    </submittedName>
</protein>
<dbReference type="PANTHER" id="PTHR31642:SF270">
    <property type="entry name" value="O-ACYLTRANSFERASE AUSQ"/>
    <property type="match status" value="1"/>
</dbReference>
<dbReference type="PANTHER" id="PTHR31642">
    <property type="entry name" value="TRICHOTHECENE 3-O-ACETYLTRANSFERASE"/>
    <property type="match status" value="1"/>
</dbReference>
<evidence type="ECO:0000313" key="3">
    <source>
        <dbReference type="Proteomes" id="UP000240760"/>
    </source>
</evidence>
<organism evidence="2 3">
    <name type="scientific">Trichoderma longibrachiatum ATCC 18648</name>
    <dbReference type="NCBI Taxonomy" id="983965"/>
    <lineage>
        <taxon>Eukaryota</taxon>
        <taxon>Fungi</taxon>
        <taxon>Dikarya</taxon>
        <taxon>Ascomycota</taxon>
        <taxon>Pezizomycotina</taxon>
        <taxon>Sordariomycetes</taxon>
        <taxon>Hypocreomycetidae</taxon>
        <taxon>Hypocreales</taxon>
        <taxon>Hypocreaceae</taxon>
        <taxon>Trichoderma</taxon>
    </lineage>
</organism>
<evidence type="ECO:0000256" key="1">
    <source>
        <dbReference type="ARBA" id="ARBA00022679"/>
    </source>
</evidence>
<dbReference type="Proteomes" id="UP000240760">
    <property type="component" value="Unassembled WGS sequence"/>
</dbReference>
<reference evidence="2 3" key="1">
    <citation type="submission" date="2016-07" db="EMBL/GenBank/DDBJ databases">
        <title>Multiple horizontal gene transfer events from other fungi enriched the ability of initially mycotrophic Trichoderma (Ascomycota) to feed on dead plant biomass.</title>
        <authorList>
            <consortium name="DOE Joint Genome Institute"/>
            <person name="Aerts A."/>
            <person name="Atanasova L."/>
            <person name="Chenthamara K."/>
            <person name="Zhang J."/>
            <person name="Grujic M."/>
            <person name="Henrissat B."/>
            <person name="Kuo A."/>
            <person name="Salamov A."/>
            <person name="Lipzen A."/>
            <person name="Labutti K."/>
            <person name="Barry K."/>
            <person name="Miao Y."/>
            <person name="Rahimi M.J."/>
            <person name="Shen Q."/>
            <person name="Grigoriev I.V."/>
            <person name="Kubicek C.P."/>
            <person name="Druzhinina I.S."/>
        </authorList>
    </citation>
    <scope>NUCLEOTIDE SEQUENCE [LARGE SCALE GENOMIC DNA]</scope>
    <source>
        <strain evidence="2 3">ATCC 18648</strain>
    </source>
</reference>
<evidence type="ECO:0000313" key="2">
    <source>
        <dbReference type="EMBL" id="PTB71251.1"/>
    </source>
</evidence>
<sequence>MDWEYLSPIDQILPRTYFGEILCFPSTDEGLVSILRQGLSKVAVNVPQITSSVVNDESRPGNIRLDRGHDSIDNVLVYRENLAADMPDFETLRMASFPIFPNSSLFYPHVPEVPWAAPWPVMRAEVTRIRGGSILVVLAHHCVFDGVALSGLLDMWAASCRDPLGPPPEVRIEQMNRKAMLENLPSNYQRSQPSVIFTVSNTRQLMPDIFSRLQQSFTSILPKPSQPSWPITMYRLPFYKLRNLKISLNQYTSRFGLRFLSTNDVLCALIWSCATMAMSPKFQPWISSSLCSTGVSVNVRSKLQPRLPDDFLGCAIGIAYIDIARKHLLAAAEGRSLDMLASVAAAIRRGVDGVTNKSMRDIISYVETEENTSKLQWRPKRLNDFYIASWAHHRIYDADWGTAIGKCEALRVAQMSLMPMCVILPARSKLMSEESQPRDLEVAISLQSTHMERFRKMKLINEFAEIILR</sequence>
<dbReference type="GO" id="GO:0016747">
    <property type="term" value="F:acyltransferase activity, transferring groups other than amino-acyl groups"/>
    <property type="evidence" value="ECO:0007669"/>
    <property type="project" value="TreeGrafter"/>
</dbReference>
<gene>
    <name evidence="2" type="ORF">M440DRAFT_1344606</name>
</gene>
<name>A0A2T4BPM7_TRILO</name>
<dbReference type="Gene3D" id="3.30.559.10">
    <property type="entry name" value="Chloramphenicol acetyltransferase-like domain"/>
    <property type="match status" value="2"/>
</dbReference>
<dbReference type="EMBL" id="KZ679150">
    <property type="protein sequence ID" value="PTB71251.1"/>
    <property type="molecule type" value="Genomic_DNA"/>
</dbReference>
<dbReference type="SUPFAM" id="SSF52777">
    <property type="entry name" value="CoA-dependent acyltransferases"/>
    <property type="match status" value="1"/>
</dbReference>
<dbReference type="InterPro" id="IPR050317">
    <property type="entry name" value="Plant_Fungal_Acyltransferase"/>
</dbReference>
<dbReference type="Pfam" id="PF02458">
    <property type="entry name" value="Transferase"/>
    <property type="match status" value="1"/>
</dbReference>
<accession>A0A2T4BPM7</accession>
<keyword evidence="3" id="KW-1185">Reference proteome</keyword>
<dbReference type="OrthoDB" id="1862401at2759"/>